<evidence type="ECO:0000313" key="1">
    <source>
        <dbReference type="EMBL" id="QNE74286.1"/>
    </source>
</evidence>
<protein>
    <submittedName>
        <fullName evidence="1">Uncharacterized protein</fullName>
    </submittedName>
</protein>
<sequence length="75" mass="7985">MNTCRRRELSRQDAALTALLPEARELVHSERQRVAGGLRETVLQQTTRVIRSAGAGNPDDVAAASRATLAGTATA</sequence>
<evidence type="ECO:0000313" key="2">
    <source>
        <dbReference type="Proteomes" id="UP000515307"/>
    </source>
</evidence>
<reference evidence="2" key="1">
    <citation type="submission" date="2019-10" db="EMBL/GenBank/DDBJ databases">
        <title>Antimicrobial potential of Antarctic Bacteria.</title>
        <authorList>
            <person name="Benaud N."/>
            <person name="Edwards R.J."/>
            <person name="Ferrari B.C."/>
        </authorList>
    </citation>
    <scope>NUCLEOTIDE SEQUENCE [LARGE SCALE GENOMIC DNA]</scope>
    <source>
        <strain evidence="2">NBSH44</strain>
    </source>
</reference>
<gene>
    <name evidence="1" type="ORF">F0344_06400</name>
</gene>
<dbReference type="AlphaFoldDB" id="A0A7G7BG21"/>
<proteinExistence type="predicted"/>
<dbReference type="RefSeq" id="WP_185297847.1">
    <property type="nucleotide sequence ID" value="NZ_CP045702.1"/>
</dbReference>
<accession>A0A7G7BG21</accession>
<name>A0A7G7BG21_9ACTN</name>
<dbReference type="EMBL" id="CP045702">
    <property type="protein sequence ID" value="QNE74286.1"/>
    <property type="molecule type" value="Genomic_DNA"/>
</dbReference>
<dbReference type="KEGG" id="sfiy:F0344_06400"/>
<organism evidence="1 2">
    <name type="scientific">Streptomyces finlayi</name>
    <dbReference type="NCBI Taxonomy" id="67296"/>
    <lineage>
        <taxon>Bacteria</taxon>
        <taxon>Bacillati</taxon>
        <taxon>Actinomycetota</taxon>
        <taxon>Actinomycetes</taxon>
        <taxon>Kitasatosporales</taxon>
        <taxon>Streptomycetaceae</taxon>
        <taxon>Streptomyces</taxon>
    </lineage>
</organism>
<dbReference type="Proteomes" id="UP000515307">
    <property type="component" value="Chromosome"/>
</dbReference>
<keyword evidence="2" id="KW-1185">Reference proteome</keyword>